<feature type="transmembrane region" description="Helical" evidence="7">
    <location>
        <begin position="73"/>
        <end position="91"/>
    </location>
</feature>
<evidence type="ECO:0000256" key="4">
    <source>
        <dbReference type="ARBA" id="ARBA00023136"/>
    </source>
</evidence>
<feature type="transmembrane region" description="Helical" evidence="7">
    <location>
        <begin position="111"/>
        <end position="132"/>
    </location>
</feature>
<evidence type="ECO:0000256" key="2">
    <source>
        <dbReference type="ARBA" id="ARBA00022692"/>
    </source>
</evidence>
<comment type="caution">
    <text evidence="9">The sequence shown here is derived from an EMBL/GenBank/DDBJ whole genome shotgun (WGS) entry which is preliminary data.</text>
</comment>
<evidence type="ECO:0000256" key="6">
    <source>
        <dbReference type="SAM" id="MobiDB-lite"/>
    </source>
</evidence>
<keyword evidence="3 7" id="KW-1133">Transmembrane helix</keyword>
<evidence type="ECO:0000313" key="9">
    <source>
        <dbReference type="EMBL" id="CAF9919204.1"/>
    </source>
</evidence>
<dbReference type="EMBL" id="CAJPDR010000120">
    <property type="protein sequence ID" value="CAF9919204.1"/>
    <property type="molecule type" value="Genomic_DNA"/>
</dbReference>
<dbReference type="PANTHER" id="PTHR33048:SF57">
    <property type="entry name" value="INTEGRAL MEMBRANE PROTEIN-RELATED"/>
    <property type="match status" value="1"/>
</dbReference>
<protein>
    <recommendedName>
        <fullName evidence="8">Rhodopsin domain-containing protein</fullName>
    </recommendedName>
</protein>
<keyword evidence="10" id="KW-1185">Reference proteome</keyword>
<dbReference type="InterPro" id="IPR052337">
    <property type="entry name" value="SAT4-like"/>
</dbReference>
<dbReference type="OrthoDB" id="5273647at2759"/>
<evidence type="ECO:0000256" key="1">
    <source>
        <dbReference type="ARBA" id="ARBA00004141"/>
    </source>
</evidence>
<keyword evidence="4 7" id="KW-0472">Membrane</keyword>
<keyword evidence="2 7" id="KW-0812">Transmembrane</keyword>
<comment type="subcellular location">
    <subcellularLocation>
        <location evidence="1">Membrane</location>
        <topology evidence="1">Multi-pass membrane protein</topology>
    </subcellularLocation>
</comment>
<name>A0A8H3F756_9LECA</name>
<accession>A0A8H3F756</accession>
<feature type="domain" description="Rhodopsin" evidence="8">
    <location>
        <begin position="3"/>
        <end position="137"/>
    </location>
</feature>
<evidence type="ECO:0000313" key="10">
    <source>
        <dbReference type="Proteomes" id="UP000664203"/>
    </source>
</evidence>
<dbReference type="InterPro" id="IPR049326">
    <property type="entry name" value="Rhodopsin_dom_fungi"/>
</dbReference>
<dbReference type="Proteomes" id="UP000664203">
    <property type="component" value="Unassembled WGS sequence"/>
</dbReference>
<proteinExistence type="inferred from homology"/>
<comment type="similarity">
    <text evidence="5">Belongs to the SAT4 family.</text>
</comment>
<sequence>MTFLITTIIADCLICRPISYRWDFSIKGASCGDEKKLSLFIAIVNFLQDVIVVVLPMPVLWQLQMAVSRKASLTCMFGMGILIRAVTIYRIQVTATIDNPSSPSSQKAYAIIALLTSLETLLGIITACLPILKPITKRLWSPLPKRRSDANKPSPSASIPIMMRISHMFTASSKKHSSGERIASSDLTWYEK</sequence>
<dbReference type="Pfam" id="PF20684">
    <property type="entry name" value="Fung_rhodopsin"/>
    <property type="match status" value="1"/>
</dbReference>
<organism evidence="9 10">
    <name type="scientific">Alectoria fallacina</name>
    <dbReference type="NCBI Taxonomy" id="1903189"/>
    <lineage>
        <taxon>Eukaryota</taxon>
        <taxon>Fungi</taxon>
        <taxon>Dikarya</taxon>
        <taxon>Ascomycota</taxon>
        <taxon>Pezizomycotina</taxon>
        <taxon>Lecanoromycetes</taxon>
        <taxon>OSLEUM clade</taxon>
        <taxon>Lecanoromycetidae</taxon>
        <taxon>Lecanorales</taxon>
        <taxon>Lecanorineae</taxon>
        <taxon>Parmeliaceae</taxon>
        <taxon>Alectoria</taxon>
    </lineage>
</organism>
<evidence type="ECO:0000256" key="3">
    <source>
        <dbReference type="ARBA" id="ARBA00022989"/>
    </source>
</evidence>
<dbReference type="AlphaFoldDB" id="A0A8H3F756"/>
<dbReference type="PANTHER" id="PTHR33048">
    <property type="entry name" value="PTH11-LIKE INTEGRAL MEMBRANE PROTEIN (AFU_ORTHOLOGUE AFUA_5G11245)"/>
    <property type="match status" value="1"/>
</dbReference>
<evidence type="ECO:0000259" key="8">
    <source>
        <dbReference type="Pfam" id="PF20684"/>
    </source>
</evidence>
<evidence type="ECO:0000256" key="5">
    <source>
        <dbReference type="ARBA" id="ARBA00038359"/>
    </source>
</evidence>
<feature type="region of interest" description="Disordered" evidence="6">
    <location>
        <begin position="170"/>
        <end position="192"/>
    </location>
</feature>
<dbReference type="GO" id="GO:0016020">
    <property type="term" value="C:membrane"/>
    <property type="evidence" value="ECO:0007669"/>
    <property type="project" value="UniProtKB-SubCell"/>
</dbReference>
<evidence type="ECO:0000256" key="7">
    <source>
        <dbReference type="SAM" id="Phobius"/>
    </source>
</evidence>
<feature type="transmembrane region" description="Helical" evidence="7">
    <location>
        <begin position="39"/>
        <end position="61"/>
    </location>
</feature>
<reference evidence="9" key="1">
    <citation type="submission" date="2021-03" db="EMBL/GenBank/DDBJ databases">
        <authorList>
            <person name="Tagirdzhanova G."/>
        </authorList>
    </citation>
    <scope>NUCLEOTIDE SEQUENCE</scope>
</reference>
<gene>
    <name evidence="9" type="ORF">ALECFALPRED_001085</name>
</gene>